<accession>A0AAD3H0E4</accession>
<evidence type="ECO:0000313" key="6">
    <source>
        <dbReference type="Proteomes" id="UP001054902"/>
    </source>
</evidence>
<evidence type="ECO:0000313" key="5">
    <source>
        <dbReference type="EMBL" id="GFH45289.1"/>
    </source>
</evidence>
<keyword evidence="6" id="KW-1185">Reference proteome</keyword>
<dbReference type="GO" id="GO:0005737">
    <property type="term" value="C:cytoplasm"/>
    <property type="evidence" value="ECO:0007669"/>
    <property type="project" value="TreeGrafter"/>
</dbReference>
<dbReference type="GO" id="GO:0008318">
    <property type="term" value="F:protein prenyltransferase activity"/>
    <property type="evidence" value="ECO:0007669"/>
    <property type="project" value="InterPro"/>
</dbReference>
<evidence type="ECO:0000256" key="3">
    <source>
        <dbReference type="ARBA" id="ARBA00022679"/>
    </source>
</evidence>
<proteinExistence type="inferred from homology"/>
<dbReference type="EMBL" id="BLLK01000020">
    <property type="protein sequence ID" value="GFH45289.1"/>
    <property type="molecule type" value="Genomic_DNA"/>
</dbReference>
<reference evidence="5 6" key="1">
    <citation type="journal article" date="2021" name="Sci. Rep.">
        <title>The genome of the diatom Chaetoceros tenuissimus carries an ancient integrated fragment of an extant virus.</title>
        <authorList>
            <person name="Hongo Y."/>
            <person name="Kimura K."/>
            <person name="Takaki Y."/>
            <person name="Yoshida Y."/>
            <person name="Baba S."/>
            <person name="Kobayashi G."/>
            <person name="Nagasaki K."/>
            <person name="Hano T."/>
            <person name="Tomaru Y."/>
        </authorList>
    </citation>
    <scope>NUCLEOTIDE SEQUENCE [LARGE SCALE GENOMIC DNA]</scope>
    <source>
        <strain evidence="5 6">NIES-3715</strain>
    </source>
</reference>
<dbReference type="InterPro" id="IPR002088">
    <property type="entry name" value="Prenyl_trans_a"/>
</dbReference>
<comment type="caution">
    <text evidence="5">The sequence shown here is derived from an EMBL/GenBank/DDBJ whole genome shotgun (WGS) entry which is preliminary data.</text>
</comment>
<dbReference type="PROSITE" id="PS51147">
    <property type="entry name" value="PFTA"/>
    <property type="match status" value="1"/>
</dbReference>
<protein>
    <submittedName>
        <fullName evidence="5">Uncharacterized protein</fullName>
    </submittedName>
</protein>
<dbReference type="PANTHER" id="PTHR11129:SF3">
    <property type="entry name" value="PROTEIN PRENYLTRANSFERASE ALPHA SUBUNIT REPEAT-CONTAINING PROTEIN 1"/>
    <property type="match status" value="1"/>
</dbReference>
<dbReference type="PANTHER" id="PTHR11129">
    <property type="entry name" value="PROTEIN FARNESYLTRANSFERASE ALPHA SUBUNIT/RAB GERANYLGERANYL TRANSFERASE ALPHA SUBUNIT"/>
    <property type="match status" value="1"/>
</dbReference>
<organism evidence="5 6">
    <name type="scientific">Chaetoceros tenuissimus</name>
    <dbReference type="NCBI Taxonomy" id="426638"/>
    <lineage>
        <taxon>Eukaryota</taxon>
        <taxon>Sar</taxon>
        <taxon>Stramenopiles</taxon>
        <taxon>Ochrophyta</taxon>
        <taxon>Bacillariophyta</taxon>
        <taxon>Coscinodiscophyceae</taxon>
        <taxon>Chaetocerotophycidae</taxon>
        <taxon>Chaetocerotales</taxon>
        <taxon>Chaetocerotaceae</taxon>
        <taxon>Chaetoceros</taxon>
    </lineage>
</organism>
<keyword evidence="2" id="KW-0637">Prenyltransferase</keyword>
<dbReference type="Pfam" id="PF01239">
    <property type="entry name" value="PPTA"/>
    <property type="match status" value="2"/>
</dbReference>
<evidence type="ECO:0000256" key="4">
    <source>
        <dbReference type="ARBA" id="ARBA00022737"/>
    </source>
</evidence>
<keyword evidence="4" id="KW-0677">Repeat</keyword>
<dbReference type="SUPFAM" id="SSF48439">
    <property type="entry name" value="Protein prenylyltransferase"/>
    <property type="match status" value="1"/>
</dbReference>
<dbReference type="AlphaFoldDB" id="A0AAD3H0E4"/>
<name>A0AAD3H0E4_9STRA</name>
<evidence type="ECO:0000256" key="1">
    <source>
        <dbReference type="ARBA" id="ARBA00006734"/>
    </source>
</evidence>
<gene>
    <name evidence="5" type="ORF">CTEN210_01763</name>
</gene>
<dbReference type="Gene3D" id="1.25.40.120">
    <property type="entry name" value="Protein prenylyltransferase"/>
    <property type="match status" value="1"/>
</dbReference>
<sequence length="418" mass="48878">MSLFESSSVLALSSLLRQEPLPKELEVTILPFPDDDEETSFMKDGIHLGIHAPHVPKLAREFRKLYYSLRHIAIGLPSGGSDHKDESYLLDCISCLLLLCPDHATAWADRKRLLQSCWRRQNEVGSNVDSQINFWKDELRYMNMLFTQHSKAPNAWNHRRWICRQILYVYKNKVHKVGDEDPIYDILVQWATVEIAICTVIAEKYPKNYYAWTHRNFVIKTMLSLSRDDKALSEIVEDLISSEVDMIGPWLKKHVSDHSAVHYGGEVLRCYLDIQLDDMMKLKQLEAKLEESLELIEKHTSHEVIWIWRRILSRLLITLLVMTDQDLKLKIFMTKEIEFVRTLLSKHTKTSDLQEMDFTYRYSSTYILWVINYIRKAAPTCLDSIKVDFSEIRKDIIAKGILGEDTSVKTKVWEITIE</sequence>
<keyword evidence="3" id="KW-0808">Transferase</keyword>
<evidence type="ECO:0000256" key="2">
    <source>
        <dbReference type="ARBA" id="ARBA00022602"/>
    </source>
</evidence>
<dbReference type="Proteomes" id="UP001054902">
    <property type="component" value="Unassembled WGS sequence"/>
</dbReference>
<comment type="similarity">
    <text evidence="1">Belongs to the protein prenyltransferase subunit alpha family.</text>
</comment>